<proteinExistence type="predicted"/>
<evidence type="ECO:0000256" key="1">
    <source>
        <dbReference type="SAM" id="MobiDB-lite"/>
    </source>
</evidence>
<protein>
    <submittedName>
        <fullName evidence="3">Uncharacterized protein</fullName>
    </submittedName>
</protein>
<keyword evidence="2" id="KW-0812">Transmembrane</keyword>
<organism evidence="3 4">
    <name type="scientific">Methylobacterium nodulans (strain LMG 21967 / CNCM I-2342 / ORS 2060)</name>
    <dbReference type="NCBI Taxonomy" id="460265"/>
    <lineage>
        <taxon>Bacteria</taxon>
        <taxon>Pseudomonadati</taxon>
        <taxon>Pseudomonadota</taxon>
        <taxon>Alphaproteobacteria</taxon>
        <taxon>Hyphomicrobiales</taxon>
        <taxon>Methylobacteriaceae</taxon>
        <taxon>Methylobacterium</taxon>
    </lineage>
</organism>
<feature type="transmembrane region" description="Helical" evidence="2">
    <location>
        <begin position="40"/>
        <end position="64"/>
    </location>
</feature>
<evidence type="ECO:0000313" key="4">
    <source>
        <dbReference type="Proteomes" id="UP000008207"/>
    </source>
</evidence>
<dbReference type="AlphaFoldDB" id="B8IEW7"/>
<dbReference type="Proteomes" id="UP000008207">
    <property type="component" value="Chromosome"/>
</dbReference>
<gene>
    <name evidence="3" type="ordered locus">Mnod_6699</name>
</gene>
<keyword evidence="2" id="KW-0472">Membrane</keyword>
<dbReference type="STRING" id="460265.Mnod_6699"/>
<evidence type="ECO:0000256" key="2">
    <source>
        <dbReference type="SAM" id="Phobius"/>
    </source>
</evidence>
<keyword evidence="4" id="KW-1185">Reference proteome</keyword>
<reference evidence="3 4" key="1">
    <citation type="submission" date="2009-01" db="EMBL/GenBank/DDBJ databases">
        <title>Complete sequence of chromosome of Methylobacterium nodulans ORS 2060.</title>
        <authorList>
            <consortium name="US DOE Joint Genome Institute"/>
            <person name="Lucas S."/>
            <person name="Copeland A."/>
            <person name="Lapidus A."/>
            <person name="Glavina del Rio T."/>
            <person name="Dalin E."/>
            <person name="Tice H."/>
            <person name="Bruce D."/>
            <person name="Goodwin L."/>
            <person name="Pitluck S."/>
            <person name="Sims D."/>
            <person name="Brettin T."/>
            <person name="Detter J.C."/>
            <person name="Han C."/>
            <person name="Larimer F."/>
            <person name="Land M."/>
            <person name="Hauser L."/>
            <person name="Kyrpides N."/>
            <person name="Ivanova N."/>
            <person name="Marx C.J."/>
            <person name="Richardson P."/>
        </authorList>
    </citation>
    <scope>NUCLEOTIDE SEQUENCE [LARGE SCALE GENOMIC DNA]</scope>
    <source>
        <strain evidence="4">LMG 21967 / CNCM I-2342 / ORS 2060</strain>
    </source>
</reference>
<dbReference type="eggNOG" id="ENOG5030X0P">
    <property type="taxonomic scope" value="Bacteria"/>
</dbReference>
<sequence>MAGPLRNLPADSVVSFPPPELSGRWPSDPAADPGDGGERVVMIGLCLLIGGAVLLVAIQTMLILRTL</sequence>
<accession>B8IEW7</accession>
<dbReference type="RefSeq" id="WP_015933029.1">
    <property type="nucleotide sequence ID" value="NC_011894.1"/>
</dbReference>
<dbReference type="KEGG" id="mno:Mnod_6699"/>
<dbReference type="EMBL" id="CP001349">
    <property type="protein sequence ID" value="ACL61460.1"/>
    <property type="molecule type" value="Genomic_DNA"/>
</dbReference>
<dbReference type="HOGENOM" id="CLU_2807536_0_0_5"/>
<dbReference type="OrthoDB" id="7998806at2"/>
<keyword evidence="2" id="KW-1133">Transmembrane helix</keyword>
<feature type="region of interest" description="Disordered" evidence="1">
    <location>
        <begin position="1"/>
        <end position="34"/>
    </location>
</feature>
<name>B8IEW7_METNO</name>
<evidence type="ECO:0000313" key="3">
    <source>
        <dbReference type="EMBL" id="ACL61460.1"/>
    </source>
</evidence>